<protein>
    <recommendedName>
        <fullName evidence="1">HEPN/Toprim N-terminal domain-containing protein</fullName>
    </recommendedName>
</protein>
<feature type="domain" description="HEPN/Toprim N-terminal" evidence="1">
    <location>
        <begin position="133"/>
        <end position="196"/>
    </location>
</feature>
<evidence type="ECO:0000313" key="2">
    <source>
        <dbReference type="EMBL" id="QKH38321.1"/>
    </source>
</evidence>
<proteinExistence type="predicted"/>
<evidence type="ECO:0000259" key="1">
    <source>
        <dbReference type="Pfam" id="PF18871"/>
    </source>
</evidence>
<dbReference type="Proteomes" id="UP000500970">
    <property type="component" value="Chromosome"/>
</dbReference>
<sequence length="399" mass="45082">MPWTRSGRIKSPPYSLTGVVMGSMVHLSAGCIHIDWGKNRGYTNHGVLFQSGDEAVGPYRYIGSDSDEEIIEEKPCLCRSLGRIKPRLEILGYTLEACRSWLQSTFGEDENTRPSAVFEQLSEFLRSLPWEVDGPYLDFDSVVMGTFGVSLDTYVVLRVLAEIPELENLPIRWEYADIIEGGWVSPDEIVPGCGAQRCMIVTEGSSDVHVLKRSLQHLYPDIADFFDFIDMKDGNPFPGVGNLVTFCKGLARIGYSGHMLIVLDNDTAGRWALETIVSLDLSPNVKATTLPVLSEFSQFRTIGPSGNAVEDINGRACSIECFLDLSVIDSDPIVRWKNYNEKLKSYQGELVRKDDYIRAFRDQFNRMDTYQTKKLYVLWEHLIAESAMNRVIFPTEENW</sequence>
<feature type="domain" description="HEPN/Toprim N-terminal" evidence="1">
    <location>
        <begin position="21"/>
        <end position="100"/>
    </location>
</feature>
<dbReference type="Pfam" id="PF18871">
    <property type="entry name" value="HEPN_Toprim_N"/>
    <property type="match status" value="2"/>
</dbReference>
<dbReference type="AlphaFoldDB" id="A0A7D4IBM7"/>
<reference evidence="2 3" key="1">
    <citation type="submission" date="2020-05" db="EMBL/GenBank/DDBJ databases">
        <title>FDA dAtabase for Regulatory Grade micrObial Sequences (FDA-ARGOS): Supporting development and validation of Infectious Disease Dx tests.</title>
        <authorList>
            <person name="Sproer C."/>
            <person name="Gronow S."/>
            <person name="Severitt S."/>
            <person name="Schroder I."/>
            <person name="Tallon L."/>
            <person name="Sadzewicz L."/>
            <person name="Zhao X."/>
            <person name="Vavikolanu K."/>
            <person name="Mehta A."/>
            <person name="Aluvathingal J."/>
            <person name="Nadendla S."/>
            <person name="Myers T."/>
            <person name="Yan Y."/>
            <person name="Sichtig H."/>
        </authorList>
    </citation>
    <scope>NUCLEOTIDE SEQUENCE [LARGE SCALE GENOMIC DNA]</scope>
    <source>
        <strain evidence="2 3">FDAARGOS_790</strain>
    </source>
</reference>
<name>A0A7D4IBM7_9BURK</name>
<dbReference type="RefSeq" id="WP_173147542.1">
    <property type="nucleotide sequence ID" value="NZ_CP053985.1"/>
</dbReference>
<dbReference type="InterPro" id="IPR041487">
    <property type="entry name" value="HEPN/Toprim-NTD1"/>
</dbReference>
<gene>
    <name evidence="2" type="ORF">FOC84_26640</name>
</gene>
<dbReference type="PROSITE" id="PS51257">
    <property type="entry name" value="PROKAR_LIPOPROTEIN"/>
    <property type="match status" value="1"/>
</dbReference>
<keyword evidence="3" id="KW-1185">Reference proteome</keyword>
<accession>A0A7D4IBM7</accession>
<dbReference type="KEGG" id="apes:FOC84_26640"/>
<organism evidence="2 3">
    <name type="scientific">Achromobacter pestifer</name>
    <dbReference type="NCBI Taxonomy" id="1353889"/>
    <lineage>
        <taxon>Bacteria</taxon>
        <taxon>Pseudomonadati</taxon>
        <taxon>Pseudomonadota</taxon>
        <taxon>Betaproteobacteria</taxon>
        <taxon>Burkholderiales</taxon>
        <taxon>Alcaligenaceae</taxon>
        <taxon>Achromobacter</taxon>
    </lineage>
</organism>
<dbReference type="EMBL" id="CP053985">
    <property type="protein sequence ID" value="QKH38321.1"/>
    <property type="molecule type" value="Genomic_DNA"/>
</dbReference>
<evidence type="ECO:0000313" key="3">
    <source>
        <dbReference type="Proteomes" id="UP000500970"/>
    </source>
</evidence>